<dbReference type="GeneID" id="99647294"/>
<reference evidence="1 2" key="1">
    <citation type="journal article" date="2012" name="J. Bacteriol.">
        <title>Draft Genome Sequences of Four Axenic Mycoplasma genitalium Strains Isolated from Denmark, Japan, and Australia.</title>
        <authorList>
            <person name="McGowin C.L."/>
            <person name="Ma L."/>
            <person name="Jensen J.S."/>
            <person name="Mancuso M.M."/>
            <person name="Hamasuna R."/>
            <person name="Adegboye D."/>
            <person name="Martin D.H."/>
        </authorList>
    </citation>
    <scope>NUCLEOTIDE SEQUENCE [LARGE SCALE GENOMIC DNA]</scope>
    <source>
        <strain evidence="1 2">M6320</strain>
    </source>
</reference>
<proteinExistence type="predicted"/>
<protein>
    <recommendedName>
        <fullName evidence="3">Lipoprotein</fullName>
    </recommendedName>
</protein>
<accession>A0ABC7ZJ97</accession>
<dbReference type="KEGG" id="mgx:CM1_02370"/>
<sequence>MKQKILGITIAFIILLLTTVAILFSVKVKQYLNVNLWTTQQQNFLMFKNEKDENLFNNVSWTNFQAETTEKSAKKAFRLYKKKISTSEISSELNKNLVKVDLSVTLEQGWYNITIMLPSKDLFEVIF</sequence>
<evidence type="ECO:0000313" key="2">
    <source>
        <dbReference type="Proteomes" id="UP000005254"/>
    </source>
</evidence>
<dbReference type="EMBL" id="CP003772">
    <property type="protein sequence ID" value="AFQ04224.1"/>
    <property type="molecule type" value="Genomic_DNA"/>
</dbReference>
<dbReference type="AlphaFoldDB" id="A0ABC7ZJ97"/>
<dbReference type="RefSeq" id="WP_009885633.1">
    <property type="nucleotide sequence ID" value="NC_018497.1"/>
</dbReference>
<evidence type="ECO:0008006" key="3">
    <source>
        <dbReference type="Google" id="ProtNLM"/>
    </source>
</evidence>
<gene>
    <name evidence="1" type="ORF">CM1_02370</name>
</gene>
<name>A0ABC7ZJ97_MYCGT</name>
<organism evidence="1 2">
    <name type="scientific">Mycoplasmoides genitalium M6320</name>
    <dbReference type="NCBI Taxonomy" id="662945"/>
    <lineage>
        <taxon>Bacteria</taxon>
        <taxon>Bacillati</taxon>
        <taxon>Mycoplasmatota</taxon>
        <taxon>Mycoplasmoidales</taxon>
        <taxon>Mycoplasmoidaceae</taxon>
        <taxon>Mycoplasmoides</taxon>
    </lineage>
</organism>
<dbReference type="Proteomes" id="UP000005254">
    <property type="component" value="Chromosome"/>
</dbReference>
<dbReference type="SMR" id="A0ABC7ZJ97"/>
<evidence type="ECO:0000313" key="1">
    <source>
        <dbReference type="EMBL" id="AFQ04224.1"/>
    </source>
</evidence>